<feature type="region of interest" description="Disordered" evidence="1">
    <location>
        <begin position="1"/>
        <end position="33"/>
    </location>
</feature>
<sequence length="414" mass="45683">MRQQMGKTEAPLKQHQPLTANPAANTPASTYPYNDMGKLVKPLSDRTIDNLVEPAVKTIKTAVTNKVPVSAAEDDLVNLTGAFKNSVIEAAKNKKPFIATPEADLVNTTGVIRDGITDYLDNTYTTGNHEKAVDAVNNGEAHGHPEDFENPDPDTLNGLEKTWRGLKLSAAENKYLLDKVIDPEGKYLDHKAEKAWMNQERKDIAAIKTTDIPALGDIDWKNRPDLGIKTAGKWLRESFAGEHLPGLAIELAKNPAGPVGNIAMGIMSGIASFNARSDELMQALIQGGGAGGAVESWNFLIGEVANTLPAYQRAGLIMMNNNFSNEWKERMFKGMMEDYEQKDNNSIRDVSKAHESKSENPSIKLREVKGTNHWAENEEGILIEVDPDEYHEYMKGLELDPINIIDPDSRRQKP</sequence>
<dbReference type="AlphaFoldDB" id="A0A9E9P3Z4"/>
<accession>A0A9E9P3Z4</accession>
<feature type="compositionally biased region" description="Low complexity" evidence="1">
    <location>
        <begin position="19"/>
        <end position="28"/>
    </location>
</feature>
<keyword evidence="3" id="KW-1185">Reference proteome</keyword>
<dbReference type="KEGG" id="ovb:NB640_10310"/>
<organism evidence="2 3">
    <name type="scientific">Oxalobacter vibrioformis</name>
    <dbReference type="NCBI Taxonomy" id="933080"/>
    <lineage>
        <taxon>Bacteria</taxon>
        <taxon>Pseudomonadati</taxon>
        <taxon>Pseudomonadota</taxon>
        <taxon>Betaproteobacteria</taxon>
        <taxon>Burkholderiales</taxon>
        <taxon>Oxalobacteraceae</taxon>
        <taxon>Oxalobacter</taxon>
    </lineage>
</organism>
<protein>
    <submittedName>
        <fullName evidence="2">Uncharacterized protein</fullName>
    </submittedName>
</protein>
<gene>
    <name evidence="2" type="ORF">NB640_10310</name>
</gene>
<dbReference type="Proteomes" id="UP001156215">
    <property type="component" value="Chromosome"/>
</dbReference>
<dbReference type="EMBL" id="CP098242">
    <property type="protein sequence ID" value="WAW09616.1"/>
    <property type="molecule type" value="Genomic_DNA"/>
</dbReference>
<dbReference type="RefSeq" id="WP_269308618.1">
    <property type="nucleotide sequence ID" value="NZ_CP098242.1"/>
</dbReference>
<proteinExistence type="predicted"/>
<evidence type="ECO:0000313" key="2">
    <source>
        <dbReference type="EMBL" id="WAW09616.1"/>
    </source>
</evidence>
<evidence type="ECO:0000256" key="1">
    <source>
        <dbReference type="SAM" id="MobiDB-lite"/>
    </source>
</evidence>
<evidence type="ECO:0000313" key="3">
    <source>
        <dbReference type="Proteomes" id="UP001156215"/>
    </source>
</evidence>
<name>A0A9E9P3Z4_9BURK</name>
<reference evidence="2" key="1">
    <citation type="journal article" date="2022" name="Front. Microbiol.">
        <title>New perspectives on an old grouping: The genomic and phenotypic variability of Oxalobacter formigenes and the implications for calcium oxalate stone prevention.</title>
        <authorList>
            <person name="Chmiel J.A."/>
            <person name="Carr C."/>
            <person name="Stuivenberg G.A."/>
            <person name="Venema R."/>
            <person name="Chanyi R.M."/>
            <person name="Al K.F."/>
            <person name="Giguere D."/>
            <person name="Say H."/>
            <person name="Akouris P.P."/>
            <person name="Dominguez Romero S.A."/>
            <person name="Kwong A."/>
            <person name="Tai V."/>
            <person name="Koval S.F."/>
            <person name="Razvi H."/>
            <person name="Bjazevic J."/>
            <person name="Burton J.P."/>
        </authorList>
    </citation>
    <scope>NUCLEOTIDE SEQUENCE</scope>
    <source>
        <strain evidence="2">WoOx3</strain>
    </source>
</reference>